<organism evidence="10 11">
    <name type="scientific">Paenibacillus chungangensis</name>
    <dbReference type="NCBI Taxonomy" id="696535"/>
    <lineage>
        <taxon>Bacteria</taxon>
        <taxon>Bacillati</taxon>
        <taxon>Bacillota</taxon>
        <taxon>Bacilli</taxon>
        <taxon>Bacillales</taxon>
        <taxon>Paenibacillaceae</taxon>
        <taxon>Paenibacillus</taxon>
    </lineage>
</organism>
<feature type="transmembrane region" description="Helical" evidence="9">
    <location>
        <begin position="118"/>
        <end position="138"/>
    </location>
</feature>
<dbReference type="EMBL" id="JBHTJZ010000009">
    <property type="protein sequence ID" value="MFD0959564.1"/>
    <property type="molecule type" value="Genomic_DNA"/>
</dbReference>
<evidence type="ECO:0000256" key="1">
    <source>
        <dbReference type="ARBA" id="ARBA00004651"/>
    </source>
</evidence>
<dbReference type="RefSeq" id="WP_377563723.1">
    <property type="nucleotide sequence ID" value="NZ_JBHTJZ010000009.1"/>
</dbReference>
<comment type="caution">
    <text evidence="10">The sequence shown here is derived from an EMBL/GenBank/DDBJ whole genome shotgun (WGS) entry which is preliminary data.</text>
</comment>
<feature type="transmembrane region" description="Helical" evidence="9">
    <location>
        <begin position="158"/>
        <end position="181"/>
    </location>
</feature>
<dbReference type="Proteomes" id="UP001596989">
    <property type="component" value="Unassembled WGS sequence"/>
</dbReference>
<keyword evidence="7 8" id="KW-0472">Membrane</keyword>
<evidence type="ECO:0000256" key="2">
    <source>
        <dbReference type="ARBA" id="ARBA00010692"/>
    </source>
</evidence>
<comment type="subcellular location">
    <subcellularLocation>
        <location evidence="1 8">Cell membrane</location>
        <topology evidence="1 8">Multi-pass membrane protein</topology>
    </subcellularLocation>
</comment>
<keyword evidence="11" id="KW-1185">Reference proteome</keyword>
<evidence type="ECO:0000256" key="6">
    <source>
        <dbReference type="ARBA" id="ARBA00022989"/>
    </source>
</evidence>
<evidence type="ECO:0000256" key="8">
    <source>
        <dbReference type="PIRNR" id="PIRNR016661"/>
    </source>
</evidence>
<evidence type="ECO:0000256" key="4">
    <source>
        <dbReference type="ARBA" id="ARBA00022475"/>
    </source>
</evidence>
<gene>
    <name evidence="10" type="ORF">ACFQ2I_09170</name>
</gene>
<name>A0ABW3HPX5_9BACL</name>
<dbReference type="InterPro" id="IPR003784">
    <property type="entry name" value="BioY"/>
</dbReference>
<evidence type="ECO:0000256" key="9">
    <source>
        <dbReference type="SAM" id="Phobius"/>
    </source>
</evidence>
<comment type="similarity">
    <text evidence="2 8">Belongs to the BioY family.</text>
</comment>
<dbReference type="Gene3D" id="1.10.1760.20">
    <property type="match status" value="1"/>
</dbReference>
<feature type="transmembrane region" description="Helical" evidence="9">
    <location>
        <begin position="55"/>
        <end position="73"/>
    </location>
</feature>
<evidence type="ECO:0000313" key="11">
    <source>
        <dbReference type="Proteomes" id="UP001596989"/>
    </source>
</evidence>
<dbReference type="PIRSF" id="PIRSF016661">
    <property type="entry name" value="BioY"/>
    <property type="match status" value="1"/>
</dbReference>
<accession>A0ABW3HPX5</accession>
<evidence type="ECO:0000256" key="7">
    <source>
        <dbReference type="ARBA" id="ARBA00023136"/>
    </source>
</evidence>
<keyword evidence="3 8" id="KW-0813">Transport</keyword>
<sequence>MKSINIRSLVYTALFAALFILFSMQQMKLNFTQIPITLQTLAVILAGLFLRPRDAFASIFIVIILCAMGLNVFGGKGGISHLLGYTGGFIAAFPICAMLISIGVGKWLDNDKLRANKLLSFLALFLLLEVFGSLLTYVPGVPWMMHVLDFSLSKGLAAGFYPFLPGDAIKSVVGVIVALTLTPQIVKIRSSAKPSN</sequence>
<reference evidence="11" key="1">
    <citation type="journal article" date="2019" name="Int. J. Syst. Evol. Microbiol.">
        <title>The Global Catalogue of Microorganisms (GCM) 10K type strain sequencing project: providing services to taxonomists for standard genome sequencing and annotation.</title>
        <authorList>
            <consortium name="The Broad Institute Genomics Platform"/>
            <consortium name="The Broad Institute Genome Sequencing Center for Infectious Disease"/>
            <person name="Wu L."/>
            <person name="Ma J."/>
        </authorList>
    </citation>
    <scope>NUCLEOTIDE SEQUENCE [LARGE SCALE GENOMIC DNA]</scope>
    <source>
        <strain evidence="11">CCUG 59129</strain>
    </source>
</reference>
<proteinExistence type="inferred from homology"/>
<keyword evidence="6 9" id="KW-1133">Transmembrane helix</keyword>
<evidence type="ECO:0000256" key="5">
    <source>
        <dbReference type="ARBA" id="ARBA00022692"/>
    </source>
</evidence>
<feature type="transmembrane region" description="Helical" evidence="9">
    <location>
        <begin position="9"/>
        <end position="25"/>
    </location>
</feature>
<feature type="transmembrane region" description="Helical" evidence="9">
    <location>
        <begin position="31"/>
        <end position="50"/>
    </location>
</feature>
<keyword evidence="4 8" id="KW-1003">Cell membrane</keyword>
<keyword evidence="5 9" id="KW-0812">Transmembrane</keyword>
<dbReference type="PANTHER" id="PTHR34295:SF4">
    <property type="entry name" value="BIOTIN TRANSPORTER BIOY-RELATED"/>
    <property type="match status" value="1"/>
</dbReference>
<protein>
    <recommendedName>
        <fullName evidence="8">Biotin transporter</fullName>
    </recommendedName>
</protein>
<evidence type="ECO:0000256" key="3">
    <source>
        <dbReference type="ARBA" id="ARBA00022448"/>
    </source>
</evidence>
<dbReference type="PANTHER" id="PTHR34295">
    <property type="entry name" value="BIOTIN TRANSPORTER BIOY"/>
    <property type="match status" value="1"/>
</dbReference>
<feature type="transmembrane region" description="Helical" evidence="9">
    <location>
        <begin position="85"/>
        <end position="106"/>
    </location>
</feature>
<evidence type="ECO:0000313" key="10">
    <source>
        <dbReference type="EMBL" id="MFD0959564.1"/>
    </source>
</evidence>
<dbReference type="Pfam" id="PF02632">
    <property type="entry name" value="BioY"/>
    <property type="match status" value="1"/>
</dbReference>